<dbReference type="RefSeq" id="WP_087487740.1">
    <property type="nucleotide sequence ID" value="NZ_CP015579.1"/>
</dbReference>
<dbReference type="CDD" id="cd22268">
    <property type="entry name" value="DPBB_RlpA-like"/>
    <property type="match status" value="1"/>
</dbReference>
<keyword evidence="4" id="KW-1003">Cell membrane</keyword>
<dbReference type="InterPro" id="IPR012997">
    <property type="entry name" value="RplA"/>
</dbReference>
<dbReference type="InterPro" id="IPR034718">
    <property type="entry name" value="RlpA"/>
</dbReference>
<evidence type="ECO:0000313" key="11">
    <source>
        <dbReference type="Proteomes" id="UP000195814"/>
    </source>
</evidence>
<organism evidence="8 11">
    <name type="scientific">Tatumella citrea</name>
    <name type="common">Pantoea citrea</name>
    <dbReference type="NCBI Taxonomy" id="53336"/>
    <lineage>
        <taxon>Bacteria</taxon>
        <taxon>Pseudomonadati</taxon>
        <taxon>Pseudomonadota</taxon>
        <taxon>Gammaproteobacteria</taxon>
        <taxon>Enterobacterales</taxon>
        <taxon>Erwiniaceae</taxon>
        <taxon>Tatumella</taxon>
    </lineage>
</organism>
<reference evidence="10 11" key="1">
    <citation type="submission" date="2016-05" db="EMBL/GenBank/DDBJ databases">
        <title>Complete genome sequence of two 2,5-diketo-D-glunonic acid producing strain Tatumella citrea.</title>
        <authorList>
            <person name="Duan C."/>
            <person name="Yang J."/>
            <person name="Yang S."/>
        </authorList>
    </citation>
    <scope>NUCLEOTIDE SEQUENCE [LARGE SCALE GENOMIC DNA]</scope>
    <source>
        <strain evidence="9 10">ATCC 39140</strain>
        <strain evidence="8 11">DSM 13699</strain>
    </source>
</reference>
<dbReference type="PANTHER" id="PTHR34183:SF1">
    <property type="entry name" value="ENDOLYTIC PEPTIDOGLYCAN TRANSGLYCOSYLASE RLPA"/>
    <property type="match status" value="1"/>
</dbReference>
<evidence type="ECO:0000256" key="1">
    <source>
        <dbReference type="ARBA" id="ARBA00022729"/>
    </source>
</evidence>
<evidence type="ECO:0000256" key="4">
    <source>
        <dbReference type="HAMAP-Rule" id="MF_02071"/>
    </source>
</evidence>
<comment type="subcellular location">
    <subcellularLocation>
        <location evidence="4">Cell membrane</location>
        <topology evidence="4">Lipid-anchor</topology>
    </subcellularLocation>
</comment>
<evidence type="ECO:0000259" key="7">
    <source>
        <dbReference type="PROSITE" id="PS51724"/>
    </source>
</evidence>
<dbReference type="GO" id="GO:0071555">
    <property type="term" value="P:cell wall organization"/>
    <property type="evidence" value="ECO:0007669"/>
    <property type="project" value="UniProtKB-KW"/>
</dbReference>
<dbReference type="PANTHER" id="PTHR34183">
    <property type="entry name" value="ENDOLYTIC PEPTIDOGLYCAN TRANSGLYCOSYLASE RLPA"/>
    <property type="match status" value="1"/>
</dbReference>
<dbReference type="PROSITE" id="PS51257">
    <property type="entry name" value="PROKAR_LIPOPROTEIN"/>
    <property type="match status" value="1"/>
</dbReference>
<comment type="similarity">
    <text evidence="4 5">Belongs to the RlpA family.</text>
</comment>
<sequence>MRKELLISIGLASLVLAGCSGNQEQQYAAPPQPAWTGPVVEIPGVQPKYEALIPSANQDYKVNGSSYTVVKDTSNFSQIGLASSYGQESAGNTTASGEPFDPNAYTAASPVLPIPSYARVTNLANGRQLVVRINDRGPFVQGRIIDLSSSAANRLNISDNTRVRVDAITVSPDGTLSGPGTVGTKVAIQSYDLPARPNLDSPMPSAPVMSGSSTALPETAPTAQASDTQGNVMPVANSTLQSNNSMGAPVHSNGFLGAPQPLASGVLESDTPSAPAAAAVAAPAHTAPQSEAAAEAAAVTAPDPGPVTSPVPAAKTPAAKAPVVSTGKGHGFVVQVAAINDQQRATQLAQKLGQRFGVAGHTEVVNGSVYRVQLGGYADRKQAVALQQRLASEQITSFVTTAH</sequence>
<dbReference type="GO" id="GO:0009279">
    <property type="term" value="C:cell outer membrane"/>
    <property type="evidence" value="ECO:0007669"/>
    <property type="project" value="TreeGrafter"/>
</dbReference>
<dbReference type="NCBIfam" id="TIGR00413">
    <property type="entry name" value="rlpA"/>
    <property type="match status" value="1"/>
</dbReference>
<dbReference type="InterPro" id="IPR009009">
    <property type="entry name" value="RlpA-like_DPBB"/>
</dbReference>
<dbReference type="Pfam" id="PF05036">
    <property type="entry name" value="SPOR"/>
    <property type="match status" value="1"/>
</dbReference>
<feature type="domain" description="SPOR" evidence="7">
    <location>
        <begin position="326"/>
        <end position="402"/>
    </location>
</feature>
<keyword evidence="2 4" id="KW-0456">Lyase</keyword>
<dbReference type="Pfam" id="PF03330">
    <property type="entry name" value="DPBB_1"/>
    <property type="match status" value="1"/>
</dbReference>
<name>A0A1Y0LIQ5_TATCI</name>
<dbReference type="HAMAP" id="MF_02071">
    <property type="entry name" value="RlpA"/>
    <property type="match status" value="1"/>
</dbReference>
<keyword evidence="4" id="KW-0472">Membrane</keyword>
<dbReference type="Proteomes" id="UP000195814">
    <property type="component" value="Chromosome"/>
</dbReference>
<dbReference type="GO" id="GO:0042834">
    <property type="term" value="F:peptidoglycan binding"/>
    <property type="evidence" value="ECO:0007669"/>
    <property type="project" value="InterPro"/>
</dbReference>
<evidence type="ECO:0000256" key="5">
    <source>
        <dbReference type="RuleBase" id="RU003495"/>
    </source>
</evidence>
<feature type="region of interest" description="Disordered" evidence="6">
    <location>
        <begin position="195"/>
        <end position="230"/>
    </location>
</feature>
<dbReference type="Gene3D" id="3.30.70.1070">
    <property type="entry name" value="Sporulation related repeat"/>
    <property type="match status" value="1"/>
</dbReference>
<protein>
    <recommendedName>
        <fullName evidence="4">Endolytic peptidoglycan transglycosylase RlpA</fullName>
        <ecNumber evidence="4">4.2.2.-</ecNumber>
    </recommendedName>
</protein>
<accession>A0A1Y0LIQ5</accession>
<dbReference type="KEGG" id="tci:A7K98_05940"/>
<dbReference type="PROSITE" id="PS51724">
    <property type="entry name" value="SPOR"/>
    <property type="match status" value="1"/>
</dbReference>
<keyword evidence="4" id="KW-0564">Palmitate</keyword>
<evidence type="ECO:0000313" key="8">
    <source>
        <dbReference type="EMBL" id="ARU93370.1"/>
    </source>
</evidence>
<dbReference type="InterPro" id="IPR007730">
    <property type="entry name" value="SPOR-like_dom"/>
</dbReference>
<dbReference type="GO" id="GO:0000270">
    <property type="term" value="P:peptidoglycan metabolic process"/>
    <property type="evidence" value="ECO:0007669"/>
    <property type="project" value="UniProtKB-UniRule"/>
</dbReference>
<comment type="function">
    <text evidence="4">Lytic transglycosylase with a strong preference for naked glycan strands that lack stem peptides.</text>
</comment>
<dbReference type="EMBL" id="CP015581">
    <property type="protein sequence ID" value="ARU97408.1"/>
    <property type="molecule type" value="Genomic_DNA"/>
</dbReference>
<dbReference type="AlphaFoldDB" id="A0A1Y0LIQ5"/>
<dbReference type="SUPFAM" id="SSF50685">
    <property type="entry name" value="Barwin-like endoglucanases"/>
    <property type="match status" value="1"/>
</dbReference>
<keyword evidence="1" id="KW-0732">Signal</keyword>
<evidence type="ECO:0000256" key="3">
    <source>
        <dbReference type="ARBA" id="ARBA00023316"/>
    </source>
</evidence>
<evidence type="ECO:0000313" key="9">
    <source>
        <dbReference type="EMBL" id="ARU97408.1"/>
    </source>
</evidence>
<dbReference type="NCBIfam" id="NF007953">
    <property type="entry name" value="PRK10672.1"/>
    <property type="match status" value="1"/>
</dbReference>
<dbReference type="Proteomes" id="UP000195729">
    <property type="component" value="Chromosome"/>
</dbReference>
<dbReference type="Gene3D" id="2.40.40.10">
    <property type="entry name" value="RlpA-like domain"/>
    <property type="match status" value="1"/>
</dbReference>
<evidence type="ECO:0000256" key="2">
    <source>
        <dbReference type="ARBA" id="ARBA00023239"/>
    </source>
</evidence>
<dbReference type="OrthoDB" id="9779128at2"/>
<evidence type="ECO:0000256" key="6">
    <source>
        <dbReference type="SAM" id="MobiDB-lite"/>
    </source>
</evidence>
<proteinExistence type="inferred from homology"/>
<dbReference type="EMBL" id="CP015579">
    <property type="protein sequence ID" value="ARU93370.1"/>
    <property type="molecule type" value="Genomic_DNA"/>
</dbReference>
<keyword evidence="10" id="KW-1185">Reference proteome</keyword>
<keyword evidence="3 4" id="KW-0961">Cell wall biogenesis/degradation</keyword>
<dbReference type="EC" id="4.2.2.-" evidence="4"/>
<dbReference type="InterPro" id="IPR036680">
    <property type="entry name" value="SPOR-like_sf"/>
</dbReference>
<dbReference type="GO" id="GO:0005886">
    <property type="term" value="C:plasma membrane"/>
    <property type="evidence" value="ECO:0007669"/>
    <property type="project" value="UniProtKB-SubCell"/>
</dbReference>
<gene>
    <name evidence="4" type="primary">rlpA</name>
    <name evidence="8" type="ORF">A7K98_05940</name>
    <name evidence="9" type="ORF">A7K99_05940</name>
</gene>
<dbReference type="InterPro" id="IPR036908">
    <property type="entry name" value="RlpA-like_sf"/>
</dbReference>
<dbReference type="SUPFAM" id="SSF110997">
    <property type="entry name" value="Sporulation related repeat"/>
    <property type="match status" value="1"/>
</dbReference>
<keyword evidence="4 8" id="KW-0449">Lipoprotein</keyword>
<dbReference type="GO" id="GO:0008932">
    <property type="term" value="F:lytic endotransglycosylase activity"/>
    <property type="evidence" value="ECO:0007669"/>
    <property type="project" value="UniProtKB-UniRule"/>
</dbReference>
<evidence type="ECO:0000313" key="10">
    <source>
        <dbReference type="Proteomes" id="UP000195729"/>
    </source>
</evidence>
<feature type="compositionally biased region" description="Polar residues" evidence="6">
    <location>
        <begin position="210"/>
        <end position="230"/>
    </location>
</feature>